<protein>
    <submittedName>
        <fullName evidence="2">MaoC family dehydratase</fullName>
    </submittedName>
</protein>
<reference evidence="2" key="1">
    <citation type="submission" date="2020-10" db="EMBL/GenBank/DDBJ databases">
        <authorList>
            <person name="Gilroy R."/>
        </authorList>
    </citation>
    <scope>NUCLEOTIDE SEQUENCE</scope>
    <source>
        <strain evidence="2">CHK152-2871</strain>
    </source>
</reference>
<evidence type="ECO:0000313" key="2">
    <source>
        <dbReference type="EMBL" id="HIS74638.1"/>
    </source>
</evidence>
<dbReference type="InterPro" id="IPR002539">
    <property type="entry name" value="MaoC-like_dom"/>
</dbReference>
<dbReference type="GO" id="GO:0019171">
    <property type="term" value="F:(3R)-hydroxyacyl-[acyl-carrier-protein] dehydratase activity"/>
    <property type="evidence" value="ECO:0007669"/>
    <property type="project" value="TreeGrafter"/>
</dbReference>
<name>A0A9D1FJ28_9BACT</name>
<dbReference type="AlphaFoldDB" id="A0A9D1FJ28"/>
<evidence type="ECO:0000313" key="3">
    <source>
        <dbReference type="Proteomes" id="UP000886865"/>
    </source>
</evidence>
<dbReference type="SUPFAM" id="SSF54637">
    <property type="entry name" value="Thioesterase/thiol ester dehydrase-isomerase"/>
    <property type="match status" value="1"/>
</dbReference>
<comment type="caution">
    <text evidence="2">The sequence shown here is derived from an EMBL/GenBank/DDBJ whole genome shotgun (WGS) entry which is preliminary data.</text>
</comment>
<organism evidence="2 3">
    <name type="scientific">Candidatus Galligastranaerophilus intestinavium</name>
    <dbReference type="NCBI Taxonomy" id="2840836"/>
    <lineage>
        <taxon>Bacteria</taxon>
        <taxon>Candidatus Galligastranaerophilus</taxon>
    </lineage>
</organism>
<feature type="domain" description="MaoC-like" evidence="1">
    <location>
        <begin position="11"/>
        <end position="119"/>
    </location>
</feature>
<dbReference type="CDD" id="cd03449">
    <property type="entry name" value="R_hydratase"/>
    <property type="match status" value="1"/>
</dbReference>
<dbReference type="Proteomes" id="UP000886865">
    <property type="component" value="Unassembled WGS sequence"/>
</dbReference>
<evidence type="ECO:0000259" key="1">
    <source>
        <dbReference type="Pfam" id="PF01575"/>
    </source>
</evidence>
<dbReference type="InterPro" id="IPR050965">
    <property type="entry name" value="UPF0336/Enoyl-CoA_hydratase"/>
</dbReference>
<dbReference type="Gene3D" id="3.10.129.10">
    <property type="entry name" value="Hotdog Thioesterase"/>
    <property type="match status" value="1"/>
</dbReference>
<dbReference type="Pfam" id="PF01575">
    <property type="entry name" value="MaoC_dehydratas"/>
    <property type="match status" value="1"/>
</dbReference>
<dbReference type="InterPro" id="IPR029069">
    <property type="entry name" value="HotDog_dom_sf"/>
</dbReference>
<dbReference type="GO" id="GO:0006633">
    <property type="term" value="P:fatty acid biosynthetic process"/>
    <property type="evidence" value="ECO:0007669"/>
    <property type="project" value="TreeGrafter"/>
</dbReference>
<gene>
    <name evidence="2" type="ORF">IAA86_06430</name>
</gene>
<dbReference type="EMBL" id="DVJQ01000052">
    <property type="protein sequence ID" value="HIS74638.1"/>
    <property type="molecule type" value="Genomic_DNA"/>
</dbReference>
<reference evidence="2" key="2">
    <citation type="journal article" date="2021" name="PeerJ">
        <title>Extensive microbial diversity within the chicken gut microbiome revealed by metagenomics and culture.</title>
        <authorList>
            <person name="Gilroy R."/>
            <person name="Ravi A."/>
            <person name="Getino M."/>
            <person name="Pursley I."/>
            <person name="Horton D.L."/>
            <person name="Alikhan N.F."/>
            <person name="Baker D."/>
            <person name="Gharbi K."/>
            <person name="Hall N."/>
            <person name="Watson M."/>
            <person name="Adriaenssens E.M."/>
            <person name="Foster-Nyarko E."/>
            <person name="Jarju S."/>
            <person name="Secka A."/>
            <person name="Antonio M."/>
            <person name="Oren A."/>
            <person name="Chaudhuri R.R."/>
            <person name="La Ragione R."/>
            <person name="Hildebrand F."/>
            <person name="Pallen M.J."/>
        </authorList>
    </citation>
    <scope>NUCLEOTIDE SEQUENCE</scope>
    <source>
        <strain evidence="2">CHK152-2871</strain>
    </source>
</reference>
<dbReference type="PANTHER" id="PTHR43437:SF3">
    <property type="entry name" value="HYDROXYACYL-THIOESTER DEHYDRATASE TYPE 2, MITOCHONDRIAL"/>
    <property type="match status" value="1"/>
</dbReference>
<accession>A0A9D1FJ28</accession>
<sequence>MNNFDFDEIKIGQKEKFEKTVTEEMMQSFGQICGDFNPLHTDRDYAISRGYKDKVVYGMLSASFYSTLVGMYIPGKKCLFEEAKISFNKPVYIGDKLLIEGIVKEKHELFKRITIQAKITQNNNTVSKAKLVVSGDWKNE</sequence>
<dbReference type="PANTHER" id="PTHR43437">
    <property type="entry name" value="HYDROXYACYL-THIOESTER DEHYDRATASE TYPE 2, MITOCHONDRIAL-RELATED"/>
    <property type="match status" value="1"/>
</dbReference>
<proteinExistence type="predicted"/>